<sequence>MWPTPKSISVPTANLRQWLLKPAIWCLFCFNTAAYAAVSPIPLLVEQCLSYQFPAKHNLDIQANKPNENNNFTIENQAIELERNLIGFFNINDRLKYYRQFPLTYADRERVLQCQLYLADELALFFKSAEFQSIRFKLAASQDPNIQALAKRINRLAKNTEKPYDKAQLHTAQATFKQGVSSQSLSLNFIGERCKLDQPEAMTEQITNQHDKSFNDSLASYLIKQPNEQCRKEVWQAYQGRASIKNHTALMQITELRQQQATQAGFNDYVENMLSQQWLAEPSLVAKFLDAQTQAINIAPWDLGQLLAKAQSTKVESYSSQLWLQQISTALETLGIRFSKVNPKLYRIYHEQRLIGEVYVNLGKRIKAKAIRHTVVGQQFGQFELTLPTDLSQYKTQSQVINALAQIVSQLASGDKYYLNNTLGETQDSAKIDLLWLQIWLKAKLLPTPTPDSREAILQRYSAQLQVFRAKVAFNTYLAADSNNKFDLSKVFTLAFGKGWDNISDSAYSFSGIVYQGPIYYQNIWQQAVAKNIYQSTKDCQNQKRVFNNLVVNETASDLATRLQLLLGEPITSDSLIKRTQYAFNPQDQYSRSCTFLRQ</sequence>
<evidence type="ECO:0000313" key="2">
    <source>
        <dbReference type="Proteomes" id="UP001139293"/>
    </source>
</evidence>
<name>A0A9X1ZK41_9GAMM</name>
<dbReference type="AlphaFoldDB" id="A0A9X1ZK41"/>
<reference evidence="1" key="1">
    <citation type="submission" date="2022-01" db="EMBL/GenBank/DDBJ databases">
        <title>Whole genome-based taxonomy of the Shewanellaceae.</title>
        <authorList>
            <person name="Martin-Rodriguez A.J."/>
        </authorList>
    </citation>
    <scope>NUCLEOTIDE SEQUENCE</scope>
    <source>
        <strain evidence="1">KCTC 23973</strain>
    </source>
</reference>
<dbReference type="InterPro" id="IPR024077">
    <property type="entry name" value="Neurolysin/TOP_dom2"/>
</dbReference>
<dbReference type="RefSeq" id="WP_248948606.1">
    <property type="nucleotide sequence ID" value="NZ_JAKILB010000001.1"/>
</dbReference>
<comment type="caution">
    <text evidence="1">The sequence shown here is derived from an EMBL/GenBank/DDBJ whole genome shotgun (WGS) entry which is preliminary data.</text>
</comment>
<organism evidence="1 2">
    <name type="scientific">Shewanella pneumatophori</name>
    <dbReference type="NCBI Taxonomy" id="314092"/>
    <lineage>
        <taxon>Bacteria</taxon>
        <taxon>Pseudomonadati</taxon>
        <taxon>Pseudomonadota</taxon>
        <taxon>Gammaproteobacteria</taxon>
        <taxon>Alteromonadales</taxon>
        <taxon>Shewanellaceae</taxon>
        <taxon>Shewanella</taxon>
    </lineage>
</organism>
<protein>
    <submittedName>
        <fullName evidence="1">M3 family metallopeptidase</fullName>
    </submittedName>
</protein>
<dbReference type="Proteomes" id="UP001139293">
    <property type="component" value="Unassembled WGS sequence"/>
</dbReference>
<dbReference type="SUPFAM" id="SSF55486">
    <property type="entry name" value="Metalloproteases ('zincins'), catalytic domain"/>
    <property type="match status" value="1"/>
</dbReference>
<dbReference type="EMBL" id="JAKILB010000001">
    <property type="protein sequence ID" value="MCL1137481.1"/>
    <property type="molecule type" value="Genomic_DNA"/>
</dbReference>
<proteinExistence type="predicted"/>
<gene>
    <name evidence="1" type="ORF">L2740_02805</name>
</gene>
<dbReference type="Gene3D" id="1.10.1370.10">
    <property type="entry name" value="Neurolysin, domain 3"/>
    <property type="match status" value="1"/>
</dbReference>
<evidence type="ECO:0000313" key="1">
    <source>
        <dbReference type="EMBL" id="MCL1137481.1"/>
    </source>
</evidence>
<keyword evidence="2" id="KW-1185">Reference proteome</keyword>
<accession>A0A9X1ZK41</accession>